<proteinExistence type="predicted"/>
<dbReference type="AlphaFoldDB" id="A0A545TSZ1"/>
<gene>
    <name evidence="1" type="ORF">FKG95_09075</name>
</gene>
<reference evidence="1 2" key="1">
    <citation type="submission" date="2019-06" db="EMBL/GenBank/DDBJ databases">
        <title>Whole genome sequence for Rhodospirillaceae sp. R148.</title>
        <authorList>
            <person name="Wang G."/>
        </authorList>
    </citation>
    <scope>NUCLEOTIDE SEQUENCE [LARGE SCALE GENOMIC DNA]</scope>
    <source>
        <strain evidence="1 2">R148</strain>
    </source>
</reference>
<evidence type="ECO:0000313" key="1">
    <source>
        <dbReference type="EMBL" id="TQV80336.1"/>
    </source>
</evidence>
<organism evidence="1 2">
    <name type="scientific">Denitrobaculum tricleocarpae</name>
    <dbReference type="NCBI Taxonomy" id="2591009"/>
    <lineage>
        <taxon>Bacteria</taxon>
        <taxon>Pseudomonadati</taxon>
        <taxon>Pseudomonadota</taxon>
        <taxon>Alphaproteobacteria</taxon>
        <taxon>Rhodospirillales</taxon>
        <taxon>Rhodospirillaceae</taxon>
        <taxon>Denitrobaculum</taxon>
    </lineage>
</organism>
<dbReference type="EMBL" id="VHSH01000003">
    <property type="protein sequence ID" value="TQV80336.1"/>
    <property type="molecule type" value="Genomic_DNA"/>
</dbReference>
<dbReference type="GO" id="GO:0043565">
    <property type="term" value="F:sequence-specific DNA binding"/>
    <property type="evidence" value="ECO:0007669"/>
    <property type="project" value="InterPro"/>
</dbReference>
<evidence type="ECO:0008006" key="3">
    <source>
        <dbReference type="Google" id="ProtNLM"/>
    </source>
</evidence>
<dbReference type="Gene3D" id="1.10.1750.10">
    <property type="match status" value="1"/>
</dbReference>
<dbReference type="InterPro" id="IPR010921">
    <property type="entry name" value="Trp_repressor/repl_initiator"/>
</dbReference>
<dbReference type="Proteomes" id="UP000315252">
    <property type="component" value="Unassembled WGS sequence"/>
</dbReference>
<sequence>MRRRKPIQRKTPRTVGFRDRNLFNQIMGAVCRVYGVHETAVWGHSIGPTACRARLMALYIMRSRMTARNAEIAAMMGVPTDEVADSQKLVDQQIEHCAGMQENYHKIVGQLPQVAA</sequence>
<protein>
    <recommendedName>
        <fullName evidence="3">Chromosomal replication initiator protein DnaA</fullName>
    </recommendedName>
</protein>
<evidence type="ECO:0000313" key="2">
    <source>
        <dbReference type="Proteomes" id="UP000315252"/>
    </source>
</evidence>
<dbReference type="RefSeq" id="WP_142896049.1">
    <property type="nucleotide sequence ID" value="NZ_ML660054.1"/>
</dbReference>
<comment type="caution">
    <text evidence="1">The sequence shown here is derived from an EMBL/GenBank/DDBJ whole genome shotgun (WGS) entry which is preliminary data.</text>
</comment>
<keyword evidence="2" id="KW-1185">Reference proteome</keyword>
<dbReference type="SUPFAM" id="SSF48295">
    <property type="entry name" value="TrpR-like"/>
    <property type="match status" value="1"/>
</dbReference>
<name>A0A545TSZ1_9PROT</name>
<accession>A0A545TSZ1</accession>